<dbReference type="Gene3D" id="3.40.50.1820">
    <property type="entry name" value="alpha/beta hydrolase"/>
    <property type="match status" value="1"/>
</dbReference>
<reference evidence="2" key="1">
    <citation type="submission" date="2018-10" db="EMBL/GenBank/DDBJ databases">
        <authorList>
            <person name="Gruber-Vodicka H."/>
            <person name="Jaeckle O."/>
        </authorList>
    </citation>
    <scope>NUCLEOTIDE SEQUENCE</scope>
</reference>
<dbReference type="PRINTS" id="PR00111">
    <property type="entry name" value="ABHYDROLASE"/>
</dbReference>
<dbReference type="EMBL" id="LR026963">
    <property type="protein sequence ID" value="VBB69669.1"/>
    <property type="molecule type" value="Genomic_DNA"/>
</dbReference>
<dbReference type="Pfam" id="PF12697">
    <property type="entry name" value="Abhydrolase_6"/>
    <property type="match status" value="1"/>
</dbReference>
<name>A0A484H6K8_9ZZZZ</name>
<evidence type="ECO:0000313" key="2">
    <source>
        <dbReference type="EMBL" id="VBB69669.1"/>
    </source>
</evidence>
<dbReference type="PANTHER" id="PTHR43798:SF33">
    <property type="entry name" value="HYDROLASE, PUTATIVE (AFU_ORTHOLOGUE AFUA_2G14860)-RELATED"/>
    <property type="match status" value="1"/>
</dbReference>
<dbReference type="PANTHER" id="PTHR43798">
    <property type="entry name" value="MONOACYLGLYCEROL LIPASE"/>
    <property type="match status" value="1"/>
</dbReference>
<keyword evidence="2" id="KW-0378">Hydrolase</keyword>
<evidence type="ECO:0000259" key="1">
    <source>
        <dbReference type="Pfam" id="PF12697"/>
    </source>
</evidence>
<proteinExistence type="predicted"/>
<dbReference type="SUPFAM" id="SSF53474">
    <property type="entry name" value="alpha/beta-Hydrolases"/>
    <property type="match status" value="1"/>
</dbReference>
<gene>
    <name evidence="2" type="ORF">RIEGSTA812A_PEG_1142</name>
</gene>
<dbReference type="GO" id="GO:0016020">
    <property type="term" value="C:membrane"/>
    <property type="evidence" value="ECO:0007669"/>
    <property type="project" value="TreeGrafter"/>
</dbReference>
<sequence length="286" mass="31862">MGESERSFLGLGGATGFHRIAYTQWGEGHNKRVLICLHGLTRNGRDFDDLAVALSDRWRVLCPDMIGHGHSDWLADPAGYNETQYLNDCVALIARSGAAVVDWVGTSMGGIVGMMLAAQRNAPIRRLVLNDVGPFTPRAALERIRKYVYKTPVFPDLLAAETYLYKTNAPFLGSLTAEQWQRTTRFMTRPHPEGKGYVLHYDPRVALALHAGTLTDMDLWTVWATIRCPVLVLRGQTSDLLTVETTEQMQVRGPEVTVMDIPNCGHAPSLMDNHQIKLIRTFLTAD</sequence>
<organism evidence="2">
    <name type="scientific">invertebrate metagenome</name>
    <dbReference type="NCBI Taxonomy" id="1711999"/>
    <lineage>
        <taxon>unclassified sequences</taxon>
        <taxon>metagenomes</taxon>
        <taxon>organismal metagenomes</taxon>
    </lineage>
</organism>
<dbReference type="InterPro" id="IPR050266">
    <property type="entry name" value="AB_hydrolase_sf"/>
</dbReference>
<feature type="domain" description="AB hydrolase-1" evidence="1">
    <location>
        <begin position="34"/>
        <end position="270"/>
    </location>
</feature>
<dbReference type="InterPro" id="IPR000073">
    <property type="entry name" value="AB_hydrolase_1"/>
</dbReference>
<protein>
    <submittedName>
        <fullName evidence="2">Probable hydrolase</fullName>
    </submittedName>
</protein>
<accession>A0A484H6K8</accession>
<dbReference type="InterPro" id="IPR029058">
    <property type="entry name" value="AB_hydrolase_fold"/>
</dbReference>
<dbReference type="AlphaFoldDB" id="A0A484H6K8"/>
<dbReference type="GO" id="GO:0016787">
    <property type="term" value="F:hydrolase activity"/>
    <property type="evidence" value="ECO:0007669"/>
    <property type="project" value="UniProtKB-KW"/>
</dbReference>